<feature type="domain" description="Cell wall hydrolase SleB" evidence="3">
    <location>
        <begin position="299"/>
        <end position="393"/>
    </location>
</feature>
<evidence type="ECO:0000313" key="6">
    <source>
        <dbReference type="Proteomes" id="UP000179284"/>
    </source>
</evidence>
<reference evidence="6" key="1">
    <citation type="submission" date="2016-10" db="EMBL/GenBank/DDBJ databases">
        <title>The complete genome sequence of the rumen bacterium Butyrivibrio hungatei MB2003.</title>
        <authorList>
            <person name="Palevich N."/>
            <person name="Kelly W.J."/>
            <person name="Leahy S.C."/>
            <person name="Altermann E."/>
            <person name="Rakonjac J."/>
            <person name="Attwood G.T."/>
        </authorList>
    </citation>
    <scope>NUCLEOTIDE SEQUENCE [LARGE SCALE GENOMIC DNA]</scope>
    <source>
        <strain evidence="6">MB2003</strain>
    </source>
</reference>
<keyword evidence="2" id="KW-0175">Coiled coil</keyword>
<name>A0A1D9P4Z2_9FIRM</name>
<keyword evidence="6" id="KW-1185">Reference proteome</keyword>
<organism evidence="5 6">
    <name type="scientific">Butyrivibrio hungatei</name>
    <dbReference type="NCBI Taxonomy" id="185008"/>
    <lineage>
        <taxon>Bacteria</taxon>
        <taxon>Bacillati</taxon>
        <taxon>Bacillota</taxon>
        <taxon>Clostridia</taxon>
        <taxon>Lachnospirales</taxon>
        <taxon>Lachnospiraceae</taxon>
        <taxon>Butyrivibrio</taxon>
    </lineage>
</organism>
<dbReference type="InterPro" id="IPR042047">
    <property type="entry name" value="SleB_dom1"/>
</dbReference>
<dbReference type="InterPro" id="IPR057309">
    <property type="entry name" value="PcsB_CC"/>
</dbReference>
<evidence type="ECO:0000256" key="2">
    <source>
        <dbReference type="SAM" id="Coils"/>
    </source>
</evidence>
<dbReference type="Pfam" id="PF24568">
    <property type="entry name" value="CC_PcsB"/>
    <property type="match status" value="1"/>
</dbReference>
<dbReference type="EMBL" id="CP017831">
    <property type="protein sequence ID" value="AOZ97553.1"/>
    <property type="molecule type" value="Genomic_DNA"/>
</dbReference>
<dbReference type="Proteomes" id="UP000179284">
    <property type="component" value="Chromosome I"/>
</dbReference>
<feature type="domain" description="Peptidoglycan hydrolase PcsB coiled-coil" evidence="4">
    <location>
        <begin position="120"/>
        <end position="186"/>
    </location>
</feature>
<accession>A0A1D9P4Z2</accession>
<dbReference type="KEGG" id="bhu:bhn_I2521"/>
<dbReference type="OrthoDB" id="9785345at2"/>
<evidence type="ECO:0000313" key="5">
    <source>
        <dbReference type="EMBL" id="AOZ97553.1"/>
    </source>
</evidence>
<dbReference type="RefSeq" id="WP_071177143.1">
    <property type="nucleotide sequence ID" value="NZ_CP017831.1"/>
</dbReference>
<protein>
    <submittedName>
        <fullName evidence="5">Cell wall hydrolase</fullName>
    </submittedName>
</protein>
<sequence length="393" mass="43974">MRKRGVRGKTIKYFKGAILFVVSIALLLRPLPVMATQTTKQQLEEAKEKKKQSQNELDNTKENIAEMNEEKSSLQGQLNTLNNQLTEVSNNLAEIEEQIGDKENEIENTQTELAAAKTTEEQQYASMKKRVQFIYEKQNFMLLDMLLGATSFSGFLNQNNYVESLSAYDRQKFQEYIETRKLIEEKEKTLEEEMDQLEEYQVKQQAEQSRVNGLVSQTSGSIKQYANDISDAEAKAEELEEQIKAQENDIKNLEAKLAEEMRLSKLAASSSWRDISEVSFAEGDRYLLANLIYCEAGAEPYEGKVAVGAVVINRVLSSVYPDTVVGVIYQNKQFSPVASGRLALALAEGKASASCYQAADEAMKGYSNVGSCVYFRTPVPGLSGTTIGGHVFY</sequence>
<proteinExistence type="predicted"/>
<gene>
    <name evidence="5" type="ORF">bhn_I2521</name>
</gene>
<dbReference type="Pfam" id="PF07486">
    <property type="entry name" value="Hydrolase_2"/>
    <property type="match status" value="1"/>
</dbReference>
<dbReference type="Gene3D" id="6.10.250.3150">
    <property type="match status" value="1"/>
</dbReference>
<dbReference type="GO" id="GO:0016787">
    <property type="term" value="F:hydrolase activity"/>
    <property type="evidence" value="ECO:0007669"/>
    <property type="project" value="UniProtKB-KW"/>
</dbReference>
<dbReference type="Gene3D" id="1.10.10.2520">
    <property type="entry name" value="Cell wall hydrolase SleB, domain 1"/>
    <property type="match status" value="1"/>
</dbReference>
<dbReference type="AlphaFoldDB" id="A0A1D9P4Z2"/>
<feature type="coiled-coil region" evidence="2">
    <location>
        <begin position="33"/>
        <end position="119"/>
    </location>
</feature>
<dbReference type="InterPro" id="IPR011105">
    <property type="entry name" value="Cell_wall_hydrolase_SleB"/>
</dbReference>
<evidence type="ECO:0000259" key="3">
    <source>
        <dbReference type="Pfam" id="PF07486"/>
    </source>
</evidence>
<evidence type="ECO:0000259" key="4">
    <source>
        <dbReference type="Pfam" id="PF24568"/>
    </source>
</evidence>
<evidence type="ECO:0000256" key="1">
    <source>
        <dbReference type="ARBA" id="ARBA00022729"/>
    </source>
</evidence>
<keyword evidence="5" id="KW-0378">Hydrolase</keyword>
<keyword evidence="1" id="KW-0732">Signal</keyword>
<feature type="coiled-coil region" evidence="2">
    <location>
        <begin position="173"/>
        <end position="263"/>
    </location>
</feature>